<name>A0A5P1EY37_ASPOF</name>
<dbReference type="EMBL" id="CM007385">
    <property type="protein sequence ID" value="ONK70107.1"/>
    <property type="molecule type" value="Genomic_DNA"/>
</dbReference>
<gene>
    <name evidence="3" type="ORF">A4U43_C05F30330</name>
</gene>
<keyword evidence="1" id="KW-0479">Metal-binding</keyword>
<evidence type="ECO:0000313" key="3">
    <source>
        <dbReference type="EMBL" id="ONK70107.1"/>
    </source>
</evidence>
<dbReference type="InterPro" id="IPR042086">
    <property type="entry name" value="MeTrfase_capping"/>
</dbReference>
<evidence type="ECO:0000313" key="4">
    <source>
        <dbReference type="Proteomes" id="UP000243459"/>
    </source>
</evidence>
<dbReference type="Pfam" id="PF03492">
    <property type="entry name" value="Methyltransf_7"/>
    <property type="match status" value="1"/>
</dbReference>
<dbReference type="PANTHER" id="PTHR31009">
    <property type="entry name" value="S-ADENOSYL-L-METHIONINE:CARBOXYL METHYLTRANSFERASE FAMILY PROTEIN"/>
    <property type="match status" value="1"/>
</dbReference>
<dbReference type="OMA" id="CHANDRC"/>
<organism evidence="3 4">
    <name type="scientific">Asparagus officinalis</name>
    <name type="common">Garden asparagus</name>
    <dbReference type="NCBI Taxonomy" id="4686"/>
    <lineage>
        <taxon>Eukaryota</taxon>
        <taxon>Viridiplantae</taxon>
        <taxon>Streptophyta</taxon>
        <taxon>Embryophyta</taxon>
        <taxon>Tracheophyta</taxon>
        <taxon>Spermatophyta</taxon>
        <taxon>Magnoliopsida</taxon>
        <taxon>Liliopsida</taxon>
        <taxon>Asparagales</taxon>
        <taxon>Asparagaceae</taxon>
        <taxon>Asparagoideae</taxon>
        <taxon>Asparagus</taxon>
    </lineage>
</organism>
<evidence type="ECO:0000256" key="1">
    <source>
        <dbReference type="ARBA" id="ARBA00022723"/>
    </source>
</evidence>
<accession>A0A5P1EY37</accession>
<dbReference type="InterPro" id="IPR029063">
    <property type="entry name" value="SAM-dependent_MTases_sf"/>
</dbReference>
<dbReference type="SUPFAM" id="SSF53335">
    <property type="entry name" value="S-adenosyl-L-methionine-dependent methyltransferases"/>
    <property type="match status" value="1"/>
</dbReference>
<dbReference type="Proteomes" id="UP000243459">
    <property type="component" value="Chromosome 5"/>
</dbReference>
<proteinExistence type="predicted"/>
<dbReference type="Gene3D" id="1.10.1200.270">
    <property type="entry name" value="Methyltransferase, alpha-helical capping domain"/>
    <property type="match status" value="1"/>
</dbReference>
<dbReference type="InterPro" id="IPR005299">
    <property type="entry name" value="MeTrfase_7"/>
</dbReference>
<dbReference type="Gramene" id="ONK70107">
    <property type="protein sequence ID" value="ONK70107"/>
    <property type="gene ID" value="A4U43_C05F30330"/>
</dbReference>
<sequence length="373" mass="42306">MKVEVDQILHMIEGLGETSYATNSTLQAKAIHKAKSVVQETICEVYYTLRHTESLAIADLGCSSGPTTFMAISEIMDAIYKVCNKLSYQPPELMFFLNDLPGNDFNTVFRSLTKYKKKVEEKGRKYASYYVVGAPGSFYGRLFPKDSLHFMHSSYSLHFLSQVPRGLEDDFGAPINKGNIYIDDTSPSIVIKSYVEQFERDFSTFLKLRSKEIVCGGQIVITFLGRSNLSPLRGEMSYLWGLLAKALNSFVSDGVVEKEKVDTFDLPFYAPAMEEVKKVVQNEGSFEFYQAQAFELNWDPFDDRMDDFVADNFLSGKNVAKTIRAVVEPMLTNHFGGEIMDALFSKYAMNVAQHLKKQKTKYVNFTLALKRKE</sequence>
<dbReference type="Gene3D" id="3.40.50.150">
    <property type="entry name" value="Vaccinia Virus protein VP39"/>
    <property type="match status" value="1"/>
</dbReference>
<dbReference type="GO" id="GO:0008168">
    <property type="term" value="F:methyltransferase activity"/>
    <property type="evidence" value="ECO:0007669"/>
    <property type="project" value="InterPro"/>
</dbReference>
<keyword evidence="2" id="KW-0460">Magnesium</keyword>
<keyword evidence="4" id="KW-1185">Reference proteome</keyword>
<evidence type="ECO:0000256" key="2">
    <source>
        <dbReference type="ARBA" id="ARBA00022842"/>
    </source>
</evidence>
<dbReference type="OrthoDB" id="638608at2759"/>
<dbReference type="AlphaFoldDB" id="A0A5P1EY37"/>
<protein>
    <submittedName>
        <fullName evidence="3">Uncharacterized protein</fullName>
    </submittedName>
</protein>
<reference evidence="4" key="1">
    <citation type="journal article" date="2017" name="Nat. Commun.">
        <title>The asparagus genome sheds light on the origin and evolution of a young Y chromosome.</title>
        <authorList>
            <person name="Harkess A."/>
            <person name="Zhou J."/>
            <person name="Xu C."/>
            <person name="Bowers J.E."/>
            <person name="Van der Hulst R."/>
            <person name="Ayyampalayam S."/>
            <person name="Mercati F."/>
            <person name="Riccardi P."/>
            <person name="McKain M.R."/>
            <person name="Kakrana A."/>
            <person name="Tang H."/>
            <person name="Ray J."/>
            <person name="Groenendijk J."/>
            <person name="Arikit S."/>
            <person name="Mathioni S.M."/>
            <person name="Nakano M."/>
            <person name="Shan H."/>
            <person name="Telgmann-Rauber A."/>
            <person name="Kanno A."/>
            <person name="Yue Z."/>
            <person name="Chen H."/>
            <person name="Li W."/>
            <person name="Chen Y."/>
            <person name="Xu X."/>
            <person name="Zhang Y."/>
            <person name="Luo S."/>
            <person name="Chen H."/>
            <person name="Gao J."/>
            <person name="Mao Z."/>
            <person name="Pires J.C."/>
            <person name="Luo M."/>
            <person name="Kudrna D."/>
            <person name="Wing R.A."/>
            <person name="Meyers B.C."/>
            <person name="Yi K."/>
            <person name="Kong H."/>
            <person name="Lavrijsen P."/>
            <person name="Sunseri F."/>
            <person name="Falavigna A."/>
            <person name="Ye Y."/>
            <person name="Leebens-Mack J.H."/>
            <person name="Chen G."/>
        </authorList>
    </citation>
    <scope>NUCLEOTIDE SEQUENCE [LARGE SCALE GENOMIC DNA]</scope>
    <source>
        <strain evidence="4">cv. DH0086</strain>
    </source>
</reference>
<dbReference type="GO" id="GO:0046872">
    <property type="term" value="F:metal ion binding"/>
    <property type="evidence" value="ECO:0007669"/>
    <property type="project" value="UniProtKB-KW"/>
</dbReference>